<accession>A0ABS6SEV8</accession>
<reference evidence="3 4" key="1">
    <citation type="submission" date="2021-04" db="EMBL/GenBank/DDBJ databases">
        <authorList>
            <person name="Pira H."/>
            <person name="Risdian C."/>
            <person name="Wink J."/>
        </authorList>
    </citation>
    <scope>NUCLEOTIDE SEQUENCE [LARGE SCALE GENOMIC DNA]</scope>
    <source>
        <strain evidence="3 4">WHA3</strain>
    </source>
</reference>
<evidence type="ECO:0000313" key="4">
    <source>
        <dbReference type="Proteomes" id="UP000722336"/>
    </source>
</evidence>
<dbReference type="EC" id="2.4.-.-" evidence="3"/>
<organism evidence="3 4">
    <name type="scientific">Pacificimonas pallii</name>
    <dbReference type="NCBI Taxonomy" id="2827236"/>
    <lineage>
        <taxon>Bacteria</taxon>
        <taxon>Pseudomonadati</taxon>
        <taxon>Pseudomonadota</taxon>
        <taxon>Alphaproteobacteria</taxon>
        <taxon>Sphingomonadales</taxon>
        <taxon>Sphingosinicellaceae</taxon>
        <taxon>Pacificimonas</taxon>
    </lineage>
</organism>
<feature type="region of interest" description="Disordered" evidence="1">
    <location>
        <begin position="70"/>
        <end position="91"/>
    </location>
</feature>
<keyword evidence="3" id="KW-0808">Transferase</keyword>
<proteinExistence type="predicted"/>
<gene>
    <name evidence="3" type="ORF">KCG44_09025</name>
</gene>
<feature type="domain" description="Glycosyltransferase subfamily 4-like N-terminal" evidence="2">
    <location>
        <begin position="24"/>
        <end position="216"/>
    </location>
</feature>
<name>A0ABS6SEV8_9SPHN</name>
<dbReference type="EMBL" id="JAGSPA010000003">
    <property type="protein sequence ID" value="MBV7256924.1"/>
    <property type="molecule type" value="Genomic_DNA"/>
</dbReference>
<dbReference type="InterPro" id="IPR028098">
    <property type="entry name" value="Glyco_trans_4-like_N"/>
</dbReference>
<dbReference type="RefSeq" id="WP_218445763.1">
    <property type="nucleotide sequence ID" value="NZ_JAGSPA010000003.1"/>
</dbReference>
<comment type="caution">
    <text evidence="3">The sequence shown here is derived from an EMBL/GenBank/DDBJ whole genome shotgun (WGS) entry which is preliminary data.</text>
</comment>
<dbReference type="GO" id="GO:0016757">
    <property type="term" value="F:glycosyltransferase activity"/>
    <property type="evidence" value="ECO:0007669"/>
    <property type="project" value="UniProtKB-KW"/>
</dbReference>
<dbReference type="Proteomes" id="UP000722336">
    <property type="component" value="Unassembled WGS sequence"/>
</dbReference>
<keyword evidence="4" id="KW-1185">Reference proteome</keyword>
<evidence type="ECO:0000259" key="2">
    <source>
        <dbReference type="Pfam" id="PF13579"/>
    </source>
</evidence>
<sequence>MRVLLISGLFPPNAPTATVRPPKFARFLRERGDDVRVLAGQNLQFPAAVDPEIEPERILHVPYVRAGRSAPMTEADQPRHGSAKAAPAASGKPSWLHRMRANVWRVQQMPDPHRPWIDEAARTGAELAASWMPDIMVSTGPPHSSHIVAARLSKALGVPFIAELRDMWADNIYDQRRPIMEWIEMRMERRTLKGASGIVAVTDGVASRLADRYSVPVIKAANGYDPSDFAGREAPAALDEHKLTIVHAGSTYGGRRSPEPLFAALASMGDAAAGVRVIFYGEDAEVVSAIAERHGVTHVLETHGPIPRGEVLRIEREADILLLLRFGTEGEKHVVAGKLYEYAGARRPILCHGQTEGEAADLIRENDLGLVSNDTKAIAGWLRGKLAARAGGRLPDLPDGPALALTRDEQYARIAELMTHIVGTVKDG</sequence>
<dbReference type="Pfam" id="PF13579">
    <property type="entry name" value="Glyco_trans_4_4"/>
    <property type="match status" value="1"/>
</dbReference>
<keyword evidence="3" id="KW-0328">Glycosyltransferase</keyword>
<protein>
    <submittedName>
        <fullName evidence="3">Glycosyltransferase</fullName>
        <ecNumber evidence="3">2.4.-.-</ecNumber>
    </submittedName>
</protein>
<evidence type="ECO:0000313" key="3">
    <source>
        <dbReference type="EMBL" id="MBV7256924.1"/>
    </source>
</evidence>
<evidence type="ECO:0000256" key="1">
    <source>
        <dbReference type="SAM" id="MobiDB-lite"/>
    </source>
</evidence>